<evidence type="ECO:0000313" key="3">
    <source>
        <dbReference type="Proteomes" id="UP000231279"/>
    </source>
</evidence>
<keyword evidence="3" id="KW-1185">Reference proteome</keyword>
<gene>
    <name evidence="2" type="ORF">CDL12_30550</name>
</gene>
<accession>A0A2G9FWB7</accession>
<dbReference type="SUPFAM" id="SSF55608">
    <property type="entry name" value="Homing endonucleases"/>
    <property type="match status" value="2"/>
</dbReference>
<dbReference type="InterPro" id="IPR004860">
    <property type="entry name" value="LAGLIDADG_dom"/>
</dbReference>
<dbReference type="STRING" id="429701.A0A2G9FWB7"/>
<dbReference type="Gene3D" id="3.10.28.10">
    <property type="entry name" value="Homing endonucleases"/>
    <property type="match status" value="2"/>
</dbReference>
<feature type="domain" description="Homing endonuclease LAGLIDADG" evidence="1">
    <location>
        <begin position="182"/>
        <end position="255"/>
    </location>
</feature>
<dbReference type="EMBL" id="NKXS01012531">
    <property type="protein sequence ID" value="PIM96989.1"/>
    <property type="molecule type" value="Genomic_DNA"/>
</dbReference>
<name>A0A2G9FWB7_9LAMI</name>
<dbReference type="Proteomes" id="UP000231279">
    <property type="component" value="Unassembled WGS sequence"/>
</dbReference>
<dbReference type="GO" id="GO:0004519">
    <property type="term" value="F:endonuclease activity"/>
    <property type="evidence" value="ECO:0007669"/>
    <property type="project" value="InterPro"/>
</dbReference>
<dbReference type="Pfam" id="PF00961">
    <property type="entry name" value="LAGLIDADG_1"/>
    <property type="match status" value="2"/>
</dbReference>
<organism evidence="2 3">
    <name type="scientific">Handroanthus impetiginosus</name>
    <dbReference type="NCBI Taxonomy" id="429701"/>
    <lineage>
        <taxon>Eukaryota</taxon>
        <taxon>Viridiplantae</taxon>
        <taxon>Streptophyta</taxon>
        <taxon>Embryophyta</taxon>
        <taxon>Tracheophyta</taxon>
        <taxon>Spermatophyta</taxon>
        <taxon>Magnoliopsida</taxon>
        <taxon>eudicotyledons</taxon>
        <taxon>Gunneridae</taxon>
        <taxon>Pentapetalae</taxon>
        <taxon>asterids</taxon>
        <taxon>lamiids</taxon>
        <taxon>Lamiales</taxon>
        <taxon>Bignoniaceae</taxon>
        <taxon>Crescentiina</taxon>
        <taxon>Tabebuia alliance</taxon>
        <taxon>Handroanthus</taxon>
    </lineage>
</organism>
<dbReference type="InterPro" id="IPR051289">
    <property type="entry name" value="LAGLIDADG_Endonuclease"/>
</dbReference>
<dbReference type="GO" id="GO:0005739">
    <property type="term" value="C:mitochondrion"/>
    <property type="evidence" value="ECO:0007669"/>
    <property type="project" value="UniProtKB-ARBA"/>
</dbReference>
<reference evidence="3" key="1">
    <citation type="journal article" date="2018" name="Gigascience">
        <title>Genome assembly of the Pink Ipe (Handroanthus impetiginosus, Bignoniaceae), a highly valued, ecologically keystone Neotropical timber forest tree.</title>
        <authorList>
            <person name="Silva-Junior O.B."/>
            <person name="Grattapaglia D."/>
            <person name="Novaes E."/>
            <person name="Collevatti R.G."/>
        </authorList>
    </citation>
    <scope>NUCLEOTIDE SEQUENCE [LARGE SCALE GENOMIC DNA]</scope>
    <source>
        <strain evidence="3">cv. UFG-1</strain>
    </source>
</reference>
<evidence type="ECO:0000259" key="1">
    <source>
        <dbReference type="Pfam" id="PF00961"/>
    </source>
</evidence>
<evidence type="ECO:0000313" key="2">
    <source>
        <dbReference type="EMBL" id="PIM96989.1"/>
    </source>
</evidence>
<dbReference type="InterPro" id="IPR027434">
    <property type="entry name" value="Homing_endonucl"/>
</dbReference>
<dbReference type="OrthoDB" id="5411689at2759"/>
<proteinExistence type="predicted"/>
<comment type="caution">
    <text evidence="2">The sequence shown here is derived from an EMBL/GenBank/DDBJ whole genome shotgun (WGS) entry which is preliminary data.</text>
</comment>
<dbReference type="PANTHER" id="PTHR36181:SF2">
    <property type="entry name" value="INTRON-ENCODED ENDONUCLEASE AI3-RELATED"/>
    <property type="match status" value="1"/>
</dbReference>
<feature type="domain" description="Homing endonuclease LAGLIDADG" evidence="1">
    <location>
        <begin position="75"/>
        <end position="165"/>
    </location>
</feature>
<dbReference type="PANTHER" id="PTHR36181">
    <property type="entry name" value="INTRON-ENCODED ENDONUCLEASE AI3-RELATED"/>
    <property type="match status" value="1"/>
</dbReference>
<dbReference type="AlphaFoldDB" id="A0A2G9FWB7"/>
<sequence>MEGLAQRALLKFRYMREHPFFLYFYRNITLKSTSYFVAIGKIFNLGQSAGNLLFFLKKCLYFKTNVYNNAPEKKLRGFAEGDGYFGVDKRGYLTFKLTQSSIDSQVLFYVKKILGFGSVTLQSKSSKTHQYRVRDKTNLIKIINIFNGNLITKAKITQFKSFLEAFNSKYGTNIMFTQSYLSKITGKHIVTVRYIISQKNDIDFSKSLAYLINGYVTYVKSYDGYNTVVNHSRLNIIINYIKNYPLKTKKHVSYLR</sequence>
<protein>
    <recommendedName>
        <fullName evidence="1">Homing endonuclease LAGLIDADG domain-containing protein</fullName>
    </recommendedName>
</protein>